<evidence type="ECO:0000256" key="2">
    <source>
        <dbReference type="ARBA" id="ARBA00010157"/>
    </source>
</evidence>
<dbReference type="PANTHER" id="PTHR33406">
    <property type="entry name" value="MEMBRANE PROTEIN MJ1562-RELATED"/>
    <property type="match status" value="1"/>
</dbReference>
<gene>
    <name evidence="9" type="primary">actII-3_1</name>
    <name evidence="9" type="ORF">Pflav_056570</name>
</gene>
<dbReference type="RefSeq" id="WP_173039142.1">
    <property type="nucleotide sequence ID" value="NZ_AP022870.1"/>
</dbReference>
<feature type="transmembrane region" description="Helical" evidence="7">
    <location>
        <begin position="519"/>
        <end position="536"/>
    </location>
</feature>
<keyword evidence="4 7" id="KW-0812">Transmembrane</keyword>
<feature type="transmembrane region" description="Helical" evidence="7">
    <location>
        <begin position="576"/>
        <end position="594"/>
    </location>
</feature>
<dbReference type="AlphaFoldDB" id="A0A6F8XZL0"/>
<feature type="transmembrane region" description="Helical" evidence="7">
    <location>
        <begin position="372"/>
        <end position="393"/>
    </location>
</feature>
<reference evidence="9 10" key="2">
    <citation type="submission" date="2020-03" db="EMBL/GenBank/DDBJ databases">
        <authorList>
            <person name="Ichikawa N."/>
            <person name="Kimura A."/>
            <person name="Kitahashi Y."/>
            <person name="Uohara A."/>
        </authorList>
    </citation>
    <scope>NUCLEOTIDE SEQUENCE [LARGE SCALE GENOMIC DNA]</scope>
    <source>
        <strain evidence="9 10">NBRC 107702</strain>
    </source>
</reference>
<reference evidence="9 10" key="1">
    <citation type="submission" date="2020-03" db="EMBL/GenBank/DDBJ databases">
        <title>Whole genome shotgun sequence of Phytohabitans flavus NBRC 107702.</title>
        <authorList>
            <person name="Komaki H."/>
            <person name="Tamura T."/>
        </authorList>
    </citation>
    <scope>NUCLEOTIDE SEQUENCE [LARGE SCALE GENOMIC DNA]</scope>
    <source>
        <strain evidence="9 10">NBRC 107702</strain>
    </source>
</reference>
<dbReference type="PROSITE" id="PS50156">
    <property type="entry name" value="SSD"/>
    <property type="match status" value="2"/>
</dbReference>
<feature type="transmembrane region" description="Helical" evidence="7">
    <location>
        <begin position="169"/>
        <end position="190"/>
    </location>
</feature>
<feature type="transmembrane region" description="Helical" evidence="7">
    <location>
        <begin position="543"/>
        <end position="564"/>
    </location>
</feature>
<accession>A0A6F8XZL0</accession>
<protein>
    <submittedName>
        <fullName evidence="9">Putative membrane protein ActII-3</fullName>
    </submittedName>
</protein>
<feature type="domain" description="SSD" evidence="8">
    <location>
        <begin position="235"/>
        <end position="330"/>
    </location>
</feature>
<dbReference type="InterPro" id="IPR000731">
    <property type="entry name" value="SSD"/>
</dbReference>
<keyword evidence="3" id="KW-1003">Cell membrane</keyword>
<evidence type="ECO:0000256" key="5">
    <source>
        <dbReference type="ARBA" id="ARBA00022989"/>
    </source>
</evidence>
<dbReference type="SUPFAM" id="SSF82866">
    <property type="entry name" value="Multidrug efflux transporter AcrB transmembrane domain"/>
    <property type="match status" value="2"/>
</dbReference>
<evidence type="ECO:0000256" key="4">
    <source>
        <dbReference type="ARBA" id="ARBA00022692"/>
    </source>
</evidence>
<feature type="transmembrane region" description="Helical" evidence="7">
    <location>
        <begin position="309"/>
        <end position="336"/>
    </location>
</feature>
<evidence type="ECO:0000256" key="1">
    <source>
        <dbReference type="ARBA" id="ARBA00004651"/>
    </source>
</evidence>
<dbReference type="InterPro" id="IPR050545">
    <property type="entry name" value="Mycobact_MmpL"/>
</dbReference>
<comment type="subcellular location">
    <subcellularLocation>
        <location evidence="1">Cell membrane</location>
        <topology evidence="1">Multi-pass membrane protein</topology>
    </subcellularLocation>
</comment>
<dbReference type="Pfam" id="PF03176">
    <property type="entry name" value="MMPL"/>
    <property type="match status" value="2"/>
</dbReference>
<feature type="transmembrane region" description="Helical" evidence="7">
    <location>
        <begin position="233"/>
        <end position="255"/>
    </location>
</feature>
<keyword evidence="6 7" id="KW-0472">Membrane</keyword>
<dbReference type="Gene3D" id="1.20.1640.10">
    <property type="entry name" value="Multidrug efflux transporter AcrB transmembrane domain"/>
    <property type="match status" value="2"/>
</dbReference>
<keyword evidence="10" id="KW-1185">Reference proteome</keyword>
<evidence type="ECO:0000256" key="6">
    <source>
        <dbReference type="ARBA" id="ARBA00023136"/>
    </source>
</evidence>
<comment type="similarity">
    <text evidence="2">Belongs to the resistance-nodulation-cell division (RND) (TC 2.A.6) family. MmpL subfamily.</text>
</comment>
<feature type="transmembrane region" description="Helical" evidence="7">
    <location>
        <begin position="197"/>
        <end position="221"/>
    </location>
</feature>
<dbReference type="PANTHER" id="PTHR33406:SF6">
    <property type="entry name" value="MEMBRANE PROTEIN YDGH-RELATED"/>
    <property type="match status" value="1"/>
</dbReference>
<sequence>MSWHWITRLPSGRRTKFLALALWLVIASAIGPLAIKLADVVTDDAVAWLPRTAEATQAFERAEAAFPGSDRLVAVAVYARDTGLTDADRAKAEADRTAFTRYAEGGQVPPVIVSEDGKALLISFSLAGDEDQQAESTGEVRDQLANAPPAGLLTGLTGSAGANDDLLDAFGGMDITLVLVTAGVVALLLLFTYRSPVLWLIPLICVGVASQVASAVVYLLARHAGLTVDFQGQSVLTVLVFGVGVDYALLLIARYREELRRHRDRHQAMAVALRRSFPAILASAATVAIGLLCLLAAELNSTRSLGPVGAIGIAAAFLVMTLLLPAVLVLFGRWLFWPFVPRYSPHAVGHDVAEDHRMWGRVAAFVGRRPRAIWMGTAVALAALTLGIGNLSMGLPANETFTKEVGSVIGQRLITQHFAEGSASPAEITARADAADAVASAVRGVEGVASVQEPQRSPDGQWAMVRAVLAAEPDSSAAKDTVERMRDVVHAVPGAEALVGGETAIQLDTEVAAQRDERVVIPLILAAVFLILVLLLRALVAPVVLIASVVLSYAAAMGAAAFVLDAMGYTKLFSGLPLQTFLFLVALGVDYTIFLMTRAREEVGQLGHKRGVLHALTVTGGVITSAGLVLAATFAALTILPLVPSVQTGVIIAAGVLLDTFVIRSLLIPALAVHLGKKIWWPSRPVREAAAKAQAPTFLSRV</sequence>
<evidence type="ECO:0000313" key="9">
    <source>
        <dbReference type="EMBL" id="BCB79247.1"/>
    </source>
</evidence>
<evidence type="ECO:0000259" key="8">
    <source>
        <dbReference type="PROSITE" id="PS50156"/>
    </source>
</evidence>
<feature type="transmembrane region" description="Helical" evidence="7">
    <location>
        <begin position="649"/>
        <end position="675"/>
    </location>
</feature>
<keyword evidence="5 7" id="KW-1133">Transmembrane helix</keyword>
<dbReference type="GO" id="GO:0005886">
    <property type="term" value="C:plasma membrane"/>
    <property type="evidence" value="ECO:0007669"/>
    <property type="project" value="UniProtKB-SubCell"/>
</dbReference>
<feature type="transmembrane region" description="Helical" evidence="7">
    <location>
        <begin position="276"/>
        <end position="297"/>
    </location>
</feature>
<name>A0A6F8XZL0_9ACTN</name>
<proteinExistence type="inferred from homology"/>
<dbReference type="KEGG" id="pfla:Pflav_056570"/>
<evidence type="ECO:0000256" key="7">
    <source>
        <dbReference type="SAM" id="Phobius"/>
    </source>
</evidence>
<evidence type="ECO:0000256" key="3">
    <source>
        <dbReference type="ARBA" id="ARBA00022475"/>
    </source>
</evidence>
<dbReference type="EMBL" id="AP022870">
    <property type="protein sequence ID" value="BCB79247.1"/>
    <property type="molecule type" value="Genomic_DNA"/>
</dbReference>
<dbReference type="InterPro" id="IPR004869">
    <property type="entry name" value="MMPL_dom"/>
</dbReference>
<dbReference type="Proteomes" id="UP000502508">
    <property type="component" value="Chromosome"/>
</dbReference>
<feature type="transmembrane region" description="Helical" evidence="7">
    <location>
        <begin position="615"/>
        <end position="643"/>
    </location>
</feature>
<feature type="domain" description="SSD" evidence="8">
    <location>
        <begin position="581"/>
        <end position="674"/>
    </location>
</feature>
<organism evidence="9 10">
    <name type="scientific">Phytohabitans flavus</name>
    <dbReference type="NCBI Taxonomy" id="1076124"/>
    <lineage>
        <taxon>Bacteria</taxon>
        <taxon>Bacillati</taxon>
        <taxon>Actinomycetota</taxon>
        <taxon>Actinomycetes</taxon>
        <taxon>Micromonosporales</taxon>
        <taxon>Micromonosporaceae</taxon>
    </lineage>
</organism>
<evidence type="ECO:0000313" key="10">
    <source>
        <dbReference type="Proteomes" id="UP000502508"/>
    </source>
</evidence>